<dbReference type="OrthoDB" id="5381597at2"/>
<keyword evidence="1" id="KW-0732">Signal</keyword>
<accession>A5G453</accession>
<keyword evidence="3" id="KW-1185">Reference proteome</keyword>
<evidence type="ECO:0000313" key="2">
    <source>
        <dbReference type="EMBL" id="ABQ26571.1"/>
    </source>
</evidence>
<dbReference type="EMBL" id="CP000698">
    <property type="protein sequence ID" value="ABQ26571.1"/>
    <property type="molecule type" value="Genomic_DNA"/>
</dbReference>
<dbReference type="InterPro" id="IPR011250">
    <property type="entry name" value="OMP/PagP_B-barrel"/>
</dbReference>
<dbReference type="Proteomes" id="UP000006695">
    <property type="component" value="Chromosome"/>
</dbReference>
<protein>
    <submittedName>
        <fullName evidence="2">Uncharacterized protein</fullName>
    </submittedName>
</protein>
<organism evidence="2 3">
    <name type="scientific">Geotalea uraniireducens (strain Rf4)</name>
    <name type="common">Geobacter uraniireducens</name>
    <dbReference type="NCBI Taxonomy" id="351605"/>
    <lineage>
        <taxon>Bacteria</taxon>
        <taxon>Pseudomonadati</taxon>
        <taxon>Thermodesulfobacteriota</taxon>
        <taxon>Desulfuromonadia</taxon>
        <taxon>Geobacterales</taxon>
        <taxon>Geobacteraceae</taxon>
        <taxon>Geotalea</taxon>
    </lineage>
</organism>
<feature type="signal peptide" evidence="1">
    <location>
        <begin position="1"/>
        <end position="19"/>
    </location>
</feature>
<dbReference type="SUPFAM" id="SSF56925">
    <property type="entry name" value="OMPA-like"/>
    <property type="match status" value="1"/>
</dbReference>
<dbReference type="STRING" id="351605.Gura_2392"/>
<sequence>MKRLLLALALLFIPAVALAAEGSSDRPHWSLELKGGVFFPNLSRWSDFYGSSFTSEFGGALAYKVRREIEVGIEGTYVSADGNGQAPLHAQVAGGGQVAAGQVSYELFPLNVFVLARGVFSEDQPLVPYLGGGWTRMFYREEVKGQGKVQGSTNGFHVRGGIQFLLDRIDADAARNLDRDYHVRHTYFFTEAKYTRATADTNPSGSVNLGGVSYLGGLLFEF</sequence>
<proteinExistence type="predicted"/>
<dbReference type="NCBIfam" id="NF040596">
    <property type="entry name" value="MXAN_2562_fam"/>
    <property type="match status" value="1"/>
</dbReference>
<dbReference type="HOGENOM" id="CLU_1243855_0_0_7"/>
<feature type="chain" id="PRO_5002681976" evidence="1">
    <location>
        <begin position="20"/>
        <end position="222"/>
    </location>
</feature>
<evidence type="ECO:0000256" key="1">
    <source>
        <dbReference type="SAM" id="SignalP"/>
    </source>
</evidence>
<evidence type="ECO:0000313" key="3">
    <source>
        <dbReference type="Proteomes" id="UP000006695"/>
    </source>
</evidence>
<gene>
    <name evidence="2" type="ordered locus">Gura_2392</name>
</gene>
<dbReference type="KEGG" id="gur:Gura_2392"/>
<name>A5G453_GEOUR</name>
<dbReference type="AlphaFoldDB" id="A5G453"/>
<dbReference type="RefSeq" id="WP_011939263.1">
    <property type="nucleotide sequence ID" value="NC_009483.1"/>
</dbReference>
<reference evidence="2 3" key="1">
    <citation type="submission" date="2007-05" db="EMBL/GenBank/DDBJ databases">
        <title>Complete sequence of Geobacter uraniireducens Rf4.</title>
        <authorList>
            <consortium name="US DOE Joint Genome Institute"/>
            <person name="Copeland A."/>
            <person name="Lucas S."/>
            <person name="Lapidus A."/>
            <person name="Barry K."/>
            <person name="Detter J.C."/>
            <person name="Glavina del Rio T."/>
            <person name="Hammon N."/>
            <person name="Israni S."/>
            <person name="Dalin E."/>
            <person name="Tice H."/>
            <person name="Pitluck S."/>
            <person name="Chertkov O."/>
            <person name="Brettin T."/>
            <person name="Bruce D."/>
            <person name="Han C."/>
            <person name="Schmutz J."/>
            <person name="Larimer F."/>
            <person name="Land M."/>
            <person name="Hauser L."/>
            <person name="Kyrpides N."/>
            <person name="Mikhailova N."/>
            <person name="Shelobolina E."/>
            <person name="Aklujkar M."/>
            <person name="Lovley D."/>
            <person name="Richardson P."/>
        </authorList>
    </citation>
    <scope>NUCLEOTIDE SEQUENCE [LARGE SCALE GENOMIC DNA]</scope>
    <source>
        <strain evidence="2 3">Rf4</strain>
    </source>
</reference>